<evidence type="ECO:0000313" key="2">
    <source>
        <dbReference type="Proteomes" id="UP000009183"/>
    </source>
</evidence>
<protein>
    <submittedName>
        <fullName evidence="1">Uncharacterized protein</fullName>
    </submittedName>
</protein>
<dbReference type="EMBL" id="FN595756">
    <property type="protein sequence ID" value="CBI28059.3"/>
    <property type="molecule type" value="Genomic_DNA"/>
</dbReference>
<organism evidence="1 2">
    <name type="scientific">Vitis vinifera</name>
    <name type="common">Grape</name>
    <dbReference type="NCBI Taxonomy" id="29760"/>
    <lineage>
        <taxon>Eukaryota</taxon>
        <taxon>Viridiplantae</taxon>
        <taxon>Streptophyta</taxon>
        <taxon>Embryophyta</taxon>
        <taxon>Tracheophyta</taxon>
        <taxon>Spermatophyta</taxon>
        <taxon>Magnoliopsida</taxon>
        <taxon>eudicotyledons</taxon>
        <taxon>Gunneridae</taxon>
        <taxon>Pentapetalae</taxon>
        <taxon>rosids</taxon>
        <taxon>Vitales</taxon>
        <taxon>Vitaceae</taxon>
        <taxon>Viteae</taxon>
        <taxon>Vitis</taxon>
    </lineage>
</organism>
<keyword evidence="2" id="KW-1185">Reference proteome</keyword>
<dbReference type="Proteomes" id="UP000009183">
    <property type="component" value="Chromosome 11"/>
</dbReference>
<sequence>MSNAPPAHFSRAFPPKTLLCSETLALTRISINTSQSVRASPPHVNIGLLGLMIRFILRSRFKNKRRSKNFFKNFLSSFMFLSHKALHLVCFLS</sequence>
<dbReference type="InParanoid" id="D7TBM4"/>
<dbReference type="HOGENOM" id="CLU_2403996_0_0_1"/>
<proteinExistence type="predicted"/>
<accession>D7TBM4</accession>
<name>D7TBM4_VITVI</name>
<dbReference type="AlphaFoldDB" id="D7TBM4"/>
<gene>
    <name evidence="1" type="ordered locus">VIT_11s0016g03790</name>
</gene>
<reference evidence="2" key="1">
    <citation type="journal article" date="2007" name="Nature">
        <title>The grapevine genome sequence suggests ancestral hexaploidization in major angiosperm phyla.</title>
        <authorList>
            <consortium name="The French-Italian Public Consortium for Grapevine Genome Characterization."/>
            <person name="Jaillon O."/>
            <person name="Aury J.-M."/>
            <person name="Noel B."/>
            <person name="Policriti A."/>
            <person name="Clepet C."/>
            <person name="Casagrande A."/>
            <person name="Choisne N."/>
            <person name="Aubourg S."/>
            <person name="Vitulo N."/>
            <person name="Jubin C."/>
            <person name="Vezzi A."/>
            <person name="Legeai F."/>
            <person name="Hugueney P."/>
            <person name="Dasilva C."/>
            <person name="Horner D."/>
            <person name="Mica E."/>
            <person name="Jublot D."/>
            <person name="Poulain J."/>
            <person name="Bruyere C."/>
            <person name="Billault A."/>
            <person name="Segurens B."/>
            <person name="Gouyvenoux M."/>
            <person name="Ugarte E."/>
            <person name="Cattonaro F."/>
            <person name="Anthouard V."/>
            <person name="Vico V."/>
            <person name="Del Fabbro C."/>
            <person name="Alaux M."/>
            <person name="Di Gaspero G."/>
            <person name="Dumas V."/>
            <person name="Felice N."/>
            <person name="Paillard S."/>
            <person name="Juman I."/>
            <person name="Moroldo M."/>
            <person name="Scalabrin S."/>
            <person name="Canaguier A."/>
            <person name="Le Clainche I."/>
            <person name="Malacrida G."/>
            <person name="Durand E."/>
            <person name="Pesole G."/>
            <person name="Laucou V."/>
            <person name="Chatelet P."/>
            <person name="Merdinoglu D."/>
            <person name="Delledonne M."/>
            <person name="Pezzotti M."/>
            <person name="Lecharny A."/>
            <person name="Scarpelli C."/>
            <person name="Artiguenave F."/>
            <person name="Pe M.E."/>
            <person name="Valle G."/>
            <person name="Morgante M."/>
            <person name="Caboche M."/>
            <person name="Adam-Blondon A.-F."/>
            <person name="Weissenbach J."/>
            <person name="Quetier F."/>
            <person name="Wincker P."/>
        </authorList>
    </citation>
    <scope>NUCLEOTIDE SEQUENCE [LARGE SCALE GENOMIC DNA]</scope>
    <source>
        <strain evidence="2">cv. Pinot noir / PN40024</strain>
    </source>
</reference>
<dbReference type="PaxDb" id="29760-VIT_11s0016g03790.t01"/>
<evidence type="ECO:0000313" key="1">
    <source>
        <dbReference type="EMBL" id="CBI28059.3"/>
    </source>
</evidence>